<evidence type="ECO:0000256" key="6">
    <source>
        <dbReference type="SAM" id="Phobius"/>
    </source>
</evidence>
<dbReference type="EMBL" id="JBBPCO010000006">
    <property type="protein sequence ID" value="MEK8089625.1"/>
    <property type="molecule type" value="Genomic_DNA"/>
</dbReference>
<evidence type="ECO:0000256" key="5">
    <source>
        <dbReference type="ARBA" id="ARBA00023136"/>
    </source>
</evidence>
<evidence type="ECO:0000313" key="7">
    <source>
        <dbReference type="EMBL" id="MEK8089625.1"/>
    </source>
</evidence>
<comment type="subcellular location">
    <subcellularLocation>
        <location evidence="1">Cell membrane</location>
        <topology evidence="1">Multi-pass membrane protein</topology>
    </subcellularLocation>
</comment>
<organism evidence="7 8">
    <name type="scientific">Thermithiobacillus plumbiphilus</name>
    <dbReference type="NCBI Taxonomy" id="1729899"/>
    <lineage>
        <taxon>Bacteria</taxon>
        <taxon>Pseudomonadati</taxon>
        <taxon>Pseudomonadota</taxon>
        <taxon>Acidithiobacillia</taxon>
        <taxon>Acidithiobacillales</taxon>
        <taxon>Thermithiobacillaceae</taxon>
        <taxon>Thermithiobacillus</taxon>
    </lineage>
</organism>
<keyword evidence="2" id="KW-1003">Cell membrane</keyword>
<dbReference type="Pfam" id="PF03899">
    <property type="entry name" value="ATP-synt_I"/>
    <property type="match status" value="1"/>
</dbReference>
<proteinExistence type="predicted"/>
<comment type="caution">
    <text evidence="7">The sequence shown here is derived from an EMBL/GenBank/DDBJ whole genome shotgun (WGS) entry which is preliminary data.</text>
</comment>
<evidence type="ECO:0000313" key="8">
    <source>
        <dbReference type="Proteomes" id="UP001446205"/>
    </source>
</evidence>
<keyword evidence="5 6" id="KW-0472">Membrane</keyword>
<dbReference type="RefSeq" id="WP_341370679.1">
    <property type="nucleotide sequence ID" value="NZ_JBBPCO010000006.1"/>
</dbReference>
<feature type="transmembrane region" description="Helical" evidence="6">
    <location>
        <begin position="99"/>
        <end position="116"/>
    </location>
</feature>
<protein>
    <submittedName>
        <fullName evidence="7">ATP synthase subunit I</fullName>
    </submittedName>
</protein>
<accession>A0ABU9DAC2</accession>
<dbReference type="InterPro" id="IPR005598">
    <property type="entry name" value="ATP_synth_I"/>
</dbReference>
<name>A0ABU9DAC2_9PROT</name>
<dbReference type="Proteomes" id="UP001446205">
    <property type="component" value="Unassembled WGS sequence"/>
</dbReference>
<feature type="transmembrane region" description="Helical" evidence="6">
    <location>
        <begin position="36"/>
        <end position="54"/>
    </location>
</feature>
<sequence>MTSALDKYLARLVAYEVLLIGIVALAYGMFWDLAQAKAVAFAGGVVMINTLLLGTRVQGLEQEGGNVQARLLGGAVQRFVFTLASMALAFGWLRLPVAGILTGLILGHLIFLVHAARAKSPVQNQ</sequence>
<evidence type="ECO:0000256" key="1">
    <source>
        <dbReference type="ARBA" id="ARBA00004651"/>
    </source>
</evidence>
<feature type="transmembrane region" description="Helical" evidence="6">
    <location>
        <begin position="12"/>
        <end position="30"/>
    </location>
</feature>
<reference evidence="7 8" key="1">
    <citation type="submission" date="2024-04" db="EMBL/GenBank/DDBJ databases">
        <authorList>
            <person name="Abashina T."/>
            <person name="Shaikin A."/>
        </authorList>
    </citation>
    <scope>NUCLEOTIDE SEQUENCE [LARGE SCALE GENOMIC DNA]</scope>
    <source>
        <strain evidence="7 8">AAFK</strain>
    </source>
</reference>
<gene>
    <name evidence="7" type="ORF">WOB96_07580</name>
</gene>
<evidence type="ECO:0000256" key="3">
    <source>
        <dbReference type="ARBA" id="ARBA00022692"/>
    </source>
</evidence>
<evidence type="ECO:0000256" key="4">
    <source>
        <dbReference type="ARBA" id="ARBA00022989"/>
    </source>
</evidence>
<evidence type="ECO:0000256" key="2">
    <source>
        <dbReference type="ARBA" id="ARBA00022475"/>
    </source>
</evidence>
<keyword evidence="4 6" id="KW-1133">Transmembrane helix</keyword>
<keyword evidence="8" id="KW-1185">Reference proteome</keyword>
<keyword evidence="3 6" id="KW-0812">Transmembrane</keyword>